<gene>
    <name evidence="3" type="ORF">FPZ49_29620</name>
</gene>
<dbReference type="Pfam" id="PF22570">
    <property type="entry name" value="LiaF-TM"/>
    <property type="match status" value="1"/>
</dbReference>
<keyword evidence="1" id="KW-0812">Transmembrane</keyword>
<dbReference type="InterPro" id="IPR054331">
    <property type="entry name" value="LiaF_TM"/>
</dbReference>
<keyword evidence="4" id="KW-1185">Reference proteome</keyword>
<comment type="caution">
    <text evidence="3">The sequence shown here is derived from an EMBL/GenBank/DDBJ whole genome shotgun (WGS) entry which is preliminary data.</text>
</comment>
<organism evidence="3 4">
    <name type="scientific">Paenibacillus cremeus</name>
    <dbReference type="NCBI Taxonomy" id="2163881"/>
    <lineage>
        <taxon>Bacteria</taxon>
        <taxon>Bacillati</taxon>
        <taxon>Bacillota</taxon>
        <taxon>Bacilli</taxon>
        <taxon>Bacillales</taxon>
        <taxon>Paenibacillaceae</taxon>
        <taxon>Paenibacillus</taxon>
    </lineage>
</organism>
<accession>A0A559K066</accession>
<reference evidence="3 4" key="1">
    <citation type="submission" date="2019-07" db="EMBL/GenBank/DDBJ databases">
        <authorList>
            <person name="Kim J."/>
        </authorList>
    </citation>
    <scope>NUCLEOTIDE SEQUENCE [LARGE SCALE GENOMIC DNA]</scope>
    <source>
        <strain evidence="3 4">JC52</strain>
    </source>
</reference>
<dbReference type="AlphaFoldDB" id="A0A559K066"/>
<evidence type="ECO:0000256" key="1">
    <source>
        <dbReference type="SAM" id="Phobius"/>
    </source>
</evidence>
<name>A0A559K066_9BACL</name>
<evidence type="ECO:0000313" key="4">
    <source>
        <dbReference type="Proteomes" id="UP000317036"/>
    </source>
</evidence>
<keyword evidence="1" id="KW-1133">Transmembrane helix</keyword>
<feature type="domain" description="LiaF transmembrane" evidence="2">
    <location>
        <begin position="9"/>
        <end position="104"/>
    </location>
</feature>
<keyword evidence="1" id="KW-0472">Membrane</keyword>
<feature type="transmembrane region" description="Helical" evidence="1">
    <location>
        <begin position="64"/>
        <end position="97"/>
    </location>
</feature>
<sequence length="106" mass="11152">MKMNRHTGFALLLIFFGGLILLNKLGLQHGHFFGSLFGHLIGILFSAALIGLGALGLKNGKRVIGLILVVIGGCSLLGQLSGLIAIAVAIGLILYGVSMFRNRSVH</sequence>
<proteinExistence type="predicted"/>
<evidence type="ECO:0000313" key="3">
    <source>
        <dbReference type="EMBL" id="TVY05545.1"/>
    </source>
</evidence>
<evidence type="ECO:0000259" key="2">
    <source>
        <dbReference type="Pfam" id="PF22570"/>
    </source>
</evidence>
<dbReference type="RefSeq" id="WP_144853955.1">
    <property type="nucleotide sequence ID" value="NZ_VNJI01000056.1"/>
</dbReference>
<protein>
    <recommendedName>
        <fullName evidence="2">LiaF transmembrane domain-containing protein</fullName>
    </recommendedName>
</protein>
<dbReference type="EMBL" id="VNJI01000056">
    <property type="protein sequence ID" value="TVY05545.1"/>
    <property type="molecule type" value="Genomic_DNA"/>
</dbReference>
<dbReference type="Proteomes" id="UP000317036">
    <property type="component" value="Unassembled WGS sequence"/>
</dbReference>
<feature type="transmembrane region" description="Helical" evidence="1">
    <location>
        <begin position="36"/>
        <end position="57"/>
    </location>
</feature>